<dbReference type="KEGG" id="paun:MJA45_06120"/>
<sequence>MVSKGGMKRMMQYQPGKTGQIGNMGFPGQVGGASNKAPGGMGAPGYPGGGGYGPGYPGMAPGMGGGMMPGMGPGMMPGMGAGMGGGMGAGMMPGMGMSPTSTPPPVPSGAVMTPSGGTVASAEASQPPLEQSYIENILRMNLGKTATLYMTYENNKEWNAKIFKGRLEAAGRDHIIISDPQTGTRFLLLMVNLDYITFEGPLNYSLSFGSAGGGAGSGPGAR</sequence>
<evidence type="ECO:0000313" key="2">
    <source>
        <dbReference type="EMBL" id="WNQ12604.1"/>
    </source>
</evidence>
<evidence type="ECO:0000256" key="1">
    <source>
        <dbReference type="SAM" id="MobiDB-lite"/>
    </source>
</evidence>
<keyword evidence="3" id="KW-1185">Reference proteome</keyword>
<evidence type="ECO:0000313" key="3">
    <source>
        <dbReference type="Proteomes" id="UP001305702"/>
    </source>
</evidence>
<proteinExistence type="predicted"/>
<dbReference type="Proteomes" id="UP001305702">
    <property type="component" value="Chromosome"/>
</dbReference>
<name>A0AA96LG46_9BACL</name>
<dbReference type="InterPro" id="IPR014099">
    <property type="entry name" value="Spore_coat_GerQ"/>
</dbReference>
<dbReference type="RefSeq" id="WP_315606382.1">
    <property type="nucleotide sequence ID" value="NZ_CP130318.1"/>
</dbReference>
<dbReference type="NCBIfam" id="TIGR02728">
    <property type="entry name" value="spore_gerQ"/>
    <property type="match status" value="1"/>
</dbReference>
<accession>A0AA96LG46</accession>
<dbReference type="Pfam" id="PF09671">
    <property type="entry name" value="Spore_GerQ"/>
    <property type="match status" value="1"/>
</dbReference>
<organism evidence="2 3">
    <name type="scientific">Paenibacillus aurantius</name>
    <dbReference type="NCBI Taxonomy" id="2918900"/>
    <lineage>
        <taxon>Bacteria</taxon>
        <taxon>Bacillati</taxon>
        <taxon>Bacillota</taxon>
        <taxon>Bacilli</taxon>
        <taxon>Bacillales</taxon>
        <taxon>Paenibacillaceae</taxon>
        <taxon>Paenibacillus</taxon>
    </lineage>
</organism>
<dbReference type="EMBL" id="CP130318">
    <property type="protein sequence ID" value="WNQ12604.1"/>
    <property type="molecule type" value="Genomic_DNA"/>
</dbReference>
<dbReference type="AlphaFoldDB" id="A0AA96LG46"/>
<protein>
    <submittedName>
        <fullName evidence="2">Spore coat protein GerQ</fullName>
    </submittedName>
</protein>
<feature type="region of interest" description="Disordered" evidence="1">
    <location>
        <begin position="98"/>
        <end position="126"/>
    </location>
</feature>
<keyword evidence="2" id="KW-0167">Capsid protein</keyword>
<reference evidence="2 3" key="1">
    <citation type="submission" date="2022-02" db="EMBL/GenBank/DDBJ databases">
        <title>Paenibacillus sp. MBLB1776 Whole Genome Shotgun Sequencing.</title>
        <authorList>
            <person name="Hwang C.Y."/>
            <person name="Cho E.-S."/>
            <person name="Seo M.-J."/>
        </authorList>
    </citation>
    <scope>NUCLEOTIDE SEQUENCE [LARGE SCALE GENOMIC DNA]</scope>
    <source>
        <strain evidence="2 3">MBLB1776</strain>
    </source>
</reference>
<gene>
    <name evidence="2" type="primary">gerQ</name>
    <name evidence="2" type="ORF">MJA45_06120</name>
</gene>
<keyword evidence="2" id="KW-0946">Virion</keyword>